<gene>
    <name evidence="3" type="ORF">ACFO3F_00540</name>
</gene>
<dbReference type="SUPFAM" id="SSF53254">
    <property type="entry name" value="Phosphoglycerate mutase-like"/>
    <property type="match status" value="1"/>
</dbReference>
<reference evidence="4" key="1">
    <citation type="journal article" date="2019" name="Int. J. Syst. Evol. Microbiol.">
        <title>The Global Catalogue of Microorganisms (GCM) 10K type strain sequencing project: providing services to taxonomists for standard genome sequencing and annotation.</title>
        <authorList>
            <consortium name="The Broad Institute Genomics Platform"/>
            <consortium name="The Broad Institute Genome Sequencing Center for Infectious Disease"/>
            <person name="Wu L."/>
            <person name="Ma J."/>
        </authorList>
    </citation>
    <scope>NUCLEOTIDE SEQUENCE [LARGE SCALE GENOMIC DNA]</scope>
    <source>
        <strain evidence="4">JCM 3369</strain>
    </source>
</reference>
<dbReference type="PROSITE" id="PS00175">
    <property type="entry name" value="PG_MUTASE"/>
    <property type="match status" value="1"/>
</dbReference>
<evidence type="ECO:0000256" key="1">
    <source>
        <dbReference type="ARBA" id="ARBA00023152"/>
    </source>
</evidence>
<dbReference type="InterPro" id="IPR001345">
    <property type="entry name" value="PG/BPGM_mutase_AS"/>
</dbReference>
<dbReference type="SMART" id="SM00855">
    <property type="entry name" value="PGAM"/>
    <property type="match status" value="1"/>
</dbReference>
<sequence>MGATELLLVRHGESAGNVAAARAYRSGAEVIEVPARDADVELSATGVEQAQALGRWLGDLGPDERPDAVWSSPYRRALDTARGAFDVAGFTPPLRIDERLRDRDLGITDTLTGAGIRRRYPEEAERREWLGKFYYRPPGGESWADMALRVRSVLADLERQRHHRRVLITCHDAVILVFRYVCEGMDEASVLEVGRTSSVRNASVTRLVRAEDEDQWSLVHYNLADHLVDQGAPVTAQPATTDERRTSDR</sequence>
<dbReference type="RefSeq" id="WP_122822961.1">
    <property type="nucleotide sequence ID" value="NZ_CP033325.1"/>
</dbReference>
<accession>A0ABV9D5T9</accession>
<comment type="caution">
    <text evidence="3">The sequence shown here is derived from an EMBL/GenBank/DDBJ whole genome shotgun (WGS) entry which is preliminary data.</text>
</comment>
<proteinExistence type="predicted"/>
<dbReference type="Gene3D" id="3.40.50.1240">
    <property type="entry name" value="Phosphoglycerate mutase-like"/>
    <property type="match status" value="1"/>
</dbReference>
<protein>
    <submittedName>
        <fullName evidence="3">Histidine phosphatase family protein</fullName>
    </submittedName>
</protein>
<keyword evidence="1" id="KW-0324">Glycolysis</keyword>
<dbReference type="Proteomes" id="UP001595955">
    <property type="component" value="Unassembled WGS sequence"/>
</dbReference>
<keyword evidence="4" id="KW-1185">Reference proteome</keyword>
<dbReference type="InterPro" id="IPR050275">
    <property type="entry name" value="PGM_Phosphatase"/>
</dbReference>
<name>A0ABV9D5T9_9MICO</name>
<organism evidence="3 4">
    <name type="scientific">Georgenia faecalis</name>
    <dbReference type="NCBI Taxonomy" id="2483799"/>
    <lineage>
        <taxon>Bacteria</taxon>
        <taxon>Bacillati</taxon>
        <taxon>Actinomycetota</taxon>
        <taxon>Actinomycetes</taxon>
        <taxon>Micrococcales</taxon>
        <taxon>Bogoriellaceae</taxon>
        <taxon>Georgenia</taxon>
    </lineage>
</organism>
<dbReference type="InterPro" id="IPR029033">
    <property type="entry name" value="His_PPase_superfam"/>
</dbReference>
<evidence type="ECO:0000313" key="3">
    <source>
        <dbReference type="EMBL" id="MFC4553722.1"/>
    </source>
</evidence>
<dbReference type="CDD" id="cd07067">
    <property type="entry name" value="HP_PGM_like"/>
    <property type="match status" value="1"/>
</dbReference>
<keyword evidence="2" id="KW-0413">Isomerase</keyword>
<dbReference type="PANTHER" id="PTHR48100:SF1">
    <property type="entry name" value="HISTIDINE PHOSPHATASE FAMILY PROTEIN-RELATED"/>
    <property type="match status" value="1"/>
</dbReference>
<evidence type="ECO:0000256" key="2">
    <source>
        <dbReference type="ARBA" id="ARBA00023235"/>
    </source>
</evidence>
<dbReference type="InterPro" id="IPR013078">
    <property type="entry name" value="His_Pase_superF_clade-1"/>
</dbReference>
<evidence type="ECO:0000313" key="4">
    <source>
        <dbReference type="Proteomes" id="UP001595955"/>
    </source>
</evidence>
<dbReference type="PANTHER" id="PTHR48100">
    <property type="entry name" value="BROAD-SPECIFICITY PHOSPHATASE YOR283W-RELATED"/>
    <property type="match status" value="1"/>
</dbReference>
<dbReference type="EMBL" id="JBHSGF010000001">
    <property type="protein sequence ID" value="MFC4553722.1"/>
    <property type="molecule type" value="Genomic_DNA"/>
</dbReference>
<dbReference type="Pfam" id="PF00300">
    <property type="entry name" value="His_Phos_1"/>
    <property type="match status" value="1"/>
</dbReference>